<dbReference type="RefSeq" id="WP_117865514.1">
    <property type="nucleotide sequence ID" value="NZ_DAWBZA010000166.1"/>
</dbReference>
<evidence type="ECO:0000313" key="1">
    <source>
        <dbReference type="EMBL" id="MDB8745887.1"/>
    </source>
</evidence>
<protein>
    <submittedName>
        <fullName evidence="1">Uncharacterized protein</fullName>
    </submittedName>
</protein>
<gene>
    <name evidence="1" type="ORF">PNU62_12740</name>
</gene>
<dbReference type="Proteomes" id="UP001211015">
    <property type="component" value="Unassembled WGS sequence"/>
</dbReference>
<organism evidence="1 2">
    <name type="scientific">Ruminococcus bicirculans</name>
    <name type="common">ex Wegman et al. 2014</name>
    <dbReference type="NCBI Taxonomy" id="1160721"/>
    <lineage>
        <taxon>Bacteria</taxon>
        <taxon>Bacillati</taxon>
        <taxon>Bacillota</taxon>
        <taxon>Clostridia</taxon>
        <taxon>Eubacteriales</taxon>
        <taxon>Oscillospiraceae</taxon>
        <taxon>Ruminococcus</taxon>
    </lineage>
</organism>
<reference evidence="1" key="1">
    <citation type="submission" date="2023-01" db="EMBL/GenBank/DDBJ databases">
        <title>Human gut microbiome strain richness.</title>
        <authorList>
            <person name="Chen-Liaw A."/>
        </authorList>
    </citation>
    <scope>NUCLEOTIDE SEQUENCE</scope>
    <source>
        <strain evidence="1">1001275st1_F4_1001275B_160808</strain>
    </source>
</reference>
<evidence type="ECO:0000313" key="2">
    <source>
        <dbReference type="Proteomes" id="UP001211015"/>
    </source>
</evidence>
<dbReference type="EMBL" id="JAQMLV010000022">
    <property type="protein sequence ID" value="MDB8745887.1"/>
    <property type="molecule type" value="Genomic_DNA"/>
</dbReference>
<comment type="caution">
    <text evidence="1">The sequence shown here is derived from an EMBL/GenBank/DDBJ whole genome shotgun (WGS) entry which is preliminary data.</text>
</comment>
<dbReference type="AlphaFoldDB" id="A0AAW6E9W8"/>
<accession>A0AAW6E9W8</accession>
<proteinExistence type="predicted"/>
<sequence>MRVTVEINDEMAKAIKLYMTKAETEESLEQLIQQGAEKAADKAFVKYVPKPIRDYYKLLDQLREERS</sequence>
<name>A0AAW6E9W8_9FIRM</name>